<proteinExistence type="predicted"/>
<gene>
    <name evidence="1" type="ORF">F4820DRAFT_450099</name>
</gene>
<reference evidence="1 2" key="1">
    <citation type="journal article" date="2022" name="New Phytol.">
        <title>Ecological generalism drives hyperdiversity of secondary metabolite gene clusters in xylarialean endophytes.</title>
        <authorList>
            <person name="Franco M.E.E."/>
            <person name="Wisecaver J.H."/>
            <person name="Arnold A.E."/>
            <person name="Ju Y.M."/>
            <person name="Slot J.C."/>
            <person name="Ahrendt S."/>
            <person name="Moore L.P."/>
            <person name="Eastman K.E."/>
            <person name="Scott K."/>
            <person name="Konkel Z."/>
            <person name="Mondo S.J."/>
            <person name="Kuo A."/>
            <person name="Hayes R.D."/>
            <person name="Haridas S."/>
            <person name="Andreopoulos B."/>
            <person name="Riley R."/>
            <person name="LaButti K."/>
            <person name="Pangilinan J."/>
            <person name="Lipzen A."/>
            <person name="Amirebrahimi M."/>
            <person name="Yan J."/>
            <person name="Adam C."/>
            <person name="Keymanesh K."/>
            <person name="Ng V."/>
            <person name="Louie K."/>
            <person name="Northen T."/>
            <person name="Drula E."/>
            <person name="Henrissat B."/>
            <person name="Hsieh H.M."/>
            <person name="Youens-Clark K."/>
            <person name="Lutzoni F."/>
            <person name="Miadlikowska J."/>
            <person name="Eastwood D.C."/>
            <person name="Hamelin R.C."/>
            <person name="Grigoriev I.V."/>
            <person name="U'Ren J.M."/>
        </authorList>
    </citation>
    <scope>NUCLEOTIDE SEQUENCE [LARGE SCALE GENOMIC DNA]</scope>
    <source>
        <strain evidence="1 2">CBS 119005</strain>
    </source>
</reference>
<comment type="caution">
    <text evidence="1">The sequence shown here is derived from an EMBL/GenBank/DDBJ whole genome shotgun (WGS) entry which is preliminary data.</text>
</comment>
<sequence>MASPLYDGVSQKLSDEFKSQYGDKRSAIKEHVMTVKEILEDGIKSGAFRAIPITTRMKELDSALGSLQKKQKVRFEREDLQSRMENQGRDWVKYWTERTEQEQIWIRESPTDITGMKERRIEDQTNNLGDFKDCDNMINALQDLGGARVCVYFPHDVDKVIYFLNSRNDLKILLVTRKTQRKTDMDELRSHVGILEGKLPTVNQGPGTFAGYRAAHAIIELVGDAIPGSHKGRPYKTKPSNEEKGILDLSNGLVLSGEASLNQLATYTARKERNRAGYDDAKAPSHHELGAWLASYYEKNEFLLQGRTAPRAWNNLEKLFEILRSSEDHTPAVLNNLLT</sequence>
<dbReference type="Proteomes" id="UP001497700">
    <property type="component" value="Unassembled WGS sequence"/>
</dbReference>
<protein>
    <submittedName>
        <fullName evidence="1">Uncharacterized protein</fullName>
    </submittedName>
</protein>
<dbReference type="EMBL" id="MU393506">
    <property type="protein sequence ID" value="KAI4863344.1"/>
    <property type="molecule type" value="Genomic_DNA"/>
</dbReference>
<evidence type="ECO:0000313" key="2">
    <source>
        <dbReference type="Proteomes" id="UP001497700"/>
    </source>
</evidence>
<keyword evidence="2" id="KW-1185">Reference proteome</keyword>
<organism evidence="1 2">
    <name type="scientific">Hypoxylon rubiginosum</name>
    <dbReference type="NCBI Taxonomy" id="110542"/>
    <lineage>
        <taxon>Eukaryota</taxon>
        <taxon>Fungi</taxon>
        <taxon>Dikarya</taxon>
        <taxon>Ascomycota</taxon>
        <taxon>Pezizomycotina</taxon>
        <taxon>Sordariomycetes</taxon>
        <taxon>Xylariomycetidae</taxon>
        <taxon>Xylariales</taxon>
        <taxon>Hypoxylaceae</taxon>
        <taxon>Hypoxylon</taxon>
    </lineage>
</organism>
<evidence type="ECO:0000313" key="1">
    <source>
        <dbReference type="EMBL" id="KAI4863344.1"/>
    </source>
</evidence>
<name>A0ACB9YVG8_9PEZI</name>
<accession>A0ACB9YVG8</accession>